<dbReference type="RefSeq" id="XP_004873150.1">
    <property type="nucleotide sequence ID" value="XM_004873093.2"/>
</dbReference>
<proteinExistence type="inferred from homology"/>
<keyword evidence="5" id="KW-0732">Signal</keyword>
<evidence type="ECO:0000256" key="5">
    <source>
        <dbReference type="SAM" id="SignalP"/>
    </source>
</evidence>
<dbReference type="InterPro" id="IPR050918">
    <property type="entry name" value="CNF-like_PLA2_Inhibitor"/>
</dbReference>
<name>G5AZN7_HETGA</name>
<comment type="subcellular location">
    <subcellularLocation>
        <location evidence="1">Secreted</location>
    </subcellularLocation>
</comment>
<evidence type="ECO:0000259" key="7">
    <source>
        <dbReference type="Pfam" id="PF02988"/>
    </source>
</evidence>
<evidence type="ECO:0000313" key="11">
    <source>
        <dbReference type="RefSeq" id="XP_004873150.1"/>
    </source>
</evidence>
<dbReference type="InterPro" id="IPR016054">
    <property type="entry name" value="LY6_UPA_recep-like"/>
</dbReference>
<feature type="signal peptide" evidence="5">
    <location>
        <begin position="1"/>
        <end position="27"/>
    </location>
</feature>
<dbReference type="InParanoid" id="G5AZN7"/>
<evidence type="ECO:0000259" key="6">
    <source>
        <dbReference type="Pfam" id="PF00021"/>
    </source>
</evidence>
<evidence type="ECO:0000256" key="4">
    <source>
        <dbReference type="ARBA" id="ARBA00023157"/>
    </source>
</evidence>
<dbReference type="GO" id="GO:0005576">
    <property type="term" value="C:extracellular region"/>
    <property type="evidence" value="ECO:0007669"/>
    <property type="project" value="UniProtKB-SubCell"/>
</dbReference>
<sequence>MELSTRQDTFLLLAFTLLCTLVGLGCSLTCEVCNGPEKTCSGKMRQCEDGKDTCVIIVSESHEKGPYVSTVKTCMKSRDCHSGYVSTTMGPNNYMVTNTHCCQRDGCNSGSVPPPQYNRTVNGLSCPSCVVPFRDTCVATELAQCVGQETHCVYLAGRAKAGIISAKFATRGCATKSACHAKPGAEVPSASYYYFLNRADCHEASLPYGRAE</sequence>
<evidence type="ECO:0000256" key="3">
    <source>
        <dbReference type="ARBA" id="ARBA00022525"/>
    </source>
</evidence>
<dbReference type="Proteomes" id="UP000006813">
    <property type="component" value="Unassembled WGS sequence"/>
</dbReference>
<accession>G5AZN7</accession>
<dbReference type="GO" id="GO:0019834">
    <property type="term" value="F:phospholipase A2 inhibitor activity"/>
    <property type="evidence" value="ECO:0007669"/>
    <property type="project" value="UniProtKB-KW"/>
</dbReference>
<dbReference type="AlphaFoldDB" id="G5AZN7"/>
<organism evidence="8 9">
    <name type="scientific">Heterocephalus glaber</name>
    <name type="common">Naked mole rat</name>
    <dbReference type="NCBI Taxonomy" id="10181"/>
    <lineage>
        <taxon>Eukaryota</taxon>
        <taxon>Metazoa</taxon>
        <taxon>Chordata</taxon>
        <taxon>Craniata</taxon>
        <taxon>Vertebrata</taxon>
        <taxon>Euteleostomi</taxon>
        <taxon>Mammalia</taxon>
        <taxon>Eutheria</taxon>
        <taxon>Euarchontoglires</taxon>
        <taxon>Glires</taxon>
        <taxon>Rodentia</taxon>
        <taxon>Hystricomorpha</taxon>
        <taxon>Bathyergidae</taxon>
        <taxon>Heterocephalus</taxon>
    </lineage>
</organism>
<dbReference type="SUPFAM" id="SSF57302">
    <property type="entry name" value="Snake toxin-like"/>
    <property type="match status" value="2"/>
</dbReference>
<protein>
    <submittedName>
        <fullName evidence="11">Phospholipase A2 inhibitor and Ly6/PLAUR domain-containing protein isoform X1</fullName>
    </submittedName>
</protein>
<dbReference type="KEGG" id="hgl:101702665"/>
<dbReference type="PROSITE" id="PS51257">
    <property type="entry name" value="PROKAR_LIPOPROTEIN"/>
    <property type="match status" value="1"/>
</dbReference>
<dbReference type="GeneTree" id="ENSGT00730000111229"/>
<keyword evidence="3" id="KW-0964">Secreted</keyword>
<feature type="chain" id="PRO_5044732548" evidence="5">
    <location>
        <begin position="28"/>
        <end position="212"/>
    </location>
</feature>
<dbReference type="CDD" id="cd23571">
    <property type="entry name" value="TFP_LU_ECD_PINLYP_rpt1"/>
    <property type="match status" value="1"/>
</dbReference>
<dbReference type="OMA" id="ESACYAK"/>
<keyword evidence="4" id="KW-1015">Disulfide bond</keyword>
<feature type="domain" description="Phospholipase A2 inhibitor N-terminal" evidence="7">
    <location>
        <begin position="29"/>
        <end position="108"/>
    </location>
</feature>
<dbReference type="Pfam" id="PF00021">
    <property type="entry name" value="UPAR_LY6"/>
    <property type="match status" value="1"/>
</dbReference>
<dbReference type="CTD" id="390940"/>
<evidence type="ECO:0000256" key="2">
    <source>
        <dbReference type="ARBA" id="ARBA00006570"/>
    </source>
</evidence>
<dbReference type="PANTHER" id="PTHR20914:SF25">
    <property type="entry name" value="PHOSPHOLIPASE A2 INHIBITOR AND LY6_PLAUR DOMAIN-CONTAINING PROTEIN"/>
    <property type="match status" value="1"/>
</dbReference>
<dbReference type="Pfam" id="PF02988">
    <property type="entry name" value="PLA2_inh"/>
    <property type="match status" value="1"/>
</dbReference>
<reference evidence="8 9" key="1">
    <citation type="journal article" date="2011" name="Nature">
        <title>Genome sequencing reveals insights into physiology and longevity of the naked mole rat.</title>
        <authorList>
            <person name="Kim E.B."/>
            <person name="Fang X."/>
            <person name="Fushan A.A."/>
            <person name="Huang Z."/>
            <person name="Lobanov A.V."/>
            <person name="Han L."/>
            <person name="Marino S.M."/>
            <person name="Sun X."/>
            <person name="Turanov A.A."/>
            <person name="Yang P."/>
            <person name="Yim S.H."/>
            <person name="Zhao X."/>
            <person name="Kasaikina M.V."/>
            <person name="Stoletzki N."/>
            <person name="Peng C."/>
            <person name="Polak P."/>
            <person name="Xiong Z."/>
            <person name="Kiezun A."/>
            <person name="Zhu Y."/>
            <person name="Chen Y."/>
            <person name="Kryukov G.V."/>
            <person name="Zhang Q."/>
            <person name="Peshkin L."/>
            <person name="Yang L."/>
            <person name="Bronson R.T."/>
            <person name="Buffenstein R."/>
            <person name="Wang B."/>
            <person name="Han C."/>
            <person name="Li Q."/>
            <person name="Chen L."/>
            <person name="Zhao W."/>
            <person name="Sunyaev S.R."/>
            <person name="Park T.J."/>
            <person name="Zhang G."/>
            <person name="Wang J."/>
            <person name="Gladyshev V.N."/>
        </authorList>
    </citation>
    <scope>NUCLEOTIDE SEQUENCE [LARGE SCALE GENOMIC DNA]</scope>
</reference>
<dbReference type="PANTHER" id="PTHR20914">
    <property type="entry name" value="LY6/PLAUR DOMAIN-CONTAINING PROTEIN 8"/>
    <property type="match status" value="1"/>
</dbReference>
<keyword evidence="10" id="KW-1185">Reference proteome</keyword>
<dbReference type="STRING" id="10181.G5AZN7"/>
<dbReference type="Gene3D" id="2.10.60.10">
    <property type="entry name" value="CD59"/>
    <property type="match status" value="2"/>
</dbReference>
<gene>
    <name evidence="11" type="primary">Pinlyp</name>
    <name evidence="8" type="ORF">GW7_15405</name>
</gene>
<evidence type="ECO:0000256" key="1">
    <source>
        <dbReference type="ARBA" id="ARBA00004613"/>
    </source>
</evidence>
<dbReference type="InterPro" id="IPR045860">
    <property type="entry name" value="Snake_toxin-like_sf"/>
</dbReference>
<dbReference type="Bgee" id="ENSHGLG00000009364">
    <property type="expression patterns" value="Expressed in zone of skin and 1 other cell type or tissue"/>
</dbReference>
<evidence type="ECO:0000313" key="9">
    <source>
        <dbReference type="Proteomes" id="UP000006813"/>
    </source>
</evidence>
<evidence type="ECO:0000313" key="8">
    <source>
        <dbReference type="EMBL" id="EHB02498.1"/>
    </source>
</evidence>
<dbReference type="InterPro" id="IPR004126">
    <property type="entry name" value="PLipase_A2_inh_N"/>
</dbReference>
<dbReference type="CDD" id="cd23572">
    <property type="entry name" value="TFP_LU_ECD_PINLYP_rpt2"/>
    <property type="match status" value="1"/>
</dbReference>
<dbReference type="EMBL" id="JH167692">
    <property type="protein sequence ID" value="EHB02498.1"/>
    <property type="molecule type" value="Genomic_DNA"/>
</dbReference>
<keyword evidence="11" id="KW-0593">Phospholipase A2 inhibitor</keyword>
<dbReference type="Proteomes" id="UP000694906">
    <property type="component" value="Unplaced"/>
</dbReference>
<evidence type="ECO:0000313" key="10">
    <source>
        <dbReference type="Proteomes" id="UP000694906"/>
    </source>
</evidence>
<dbReference type="GeneID" id="101702665"/>
<reference evidence="11" key="2">
    <citation type="submission" date="2025-04" db="UniProtKB">
        <authorList>
            <consortium name="RefSeq"/>
        </authorList>
    </citation>
    <scope>IDENTIFICATION</scope>
</reference>
<dbReference type="OrthoDB" id="9907178at2759"/>
<dbReference type="eggNOG" id="ENOG502SRI1">
    <property type="taxonomic scope" value="Eukaryota"/>
</dbReference>
<feature type="domain" description="UPAR/Ly6" evidence="6">
    <location>
        <begin position="122"/>
        <end position="183"/>
    </location>
</feature>
<comment type="similarity">
    <text evidence="2">Belongs to the CNF-like-inhibitor family.</text>
</comment>